<protein>
    <submittedName>
        <fullName evidence="1">Uncharacterized protein</fullName>
    </submittedName>
</protein>
<evidence type="ECO:0000313" key="2">
    <source>
        <dbReference type="Proteomes" id="UP000286415"/>
    </source>
</evidence>
<proteinExistence type="predicted"/>
<comment type="caution">
    <text evidence="1">The sequence shown here is derived from an EMBL/GenBank/DDBJ whole genome shotgun (WGS) entry which is preliminary data.</text>
</comment>
<organism evidence="1 2">
    <name type="scientific">Clonorchis sinensis</name>
    <name type="common">Chinese liver fluke</name>
    <dbReference type="NCBI Taxonomy" id="79923"/>
    <lineage>
        <taxon>Eukaryota</taxon>
        <taxon>Metazoa</taxon>
        <taxon>Spiralia</taxon>
        <taxon>Lophotrochozoa</taxon>
        <taxon>Platyhelminthes</taxon>
        <taxon>Trematoda</taxon>
        <taxon>Digenea</taxon>
        <taxon>Opisthorchiida</taxon>
        <taxon>Opisthorchiata</taxon>
        <taxon>Opisthorchiidae</taxon>
        <taxon>Clonorchis</taxon>
    </lineage>
</organism>
<accession>A0A8T1MTR9</accession>
<evidence type="ECO:0000313" key="1">
    <source>
        <dbReference type="EMBL" id="KAG5452409.1"/>
    </source>
</evidence>
<sequence length="127" mass="14397">MASQHQQVVAFAARKIPQRPIVYNELANGMKDLTNWFALFGNSSKVVRNPNTSKRPDSSSQFMLREDLITTKSWARSSAEVVVVNQMWSVLVNGGTPFAAKSYISRHELISYKLLDRKVNISYEYGL</sequence>
<keyword evidence="2" id="KW-1185">Reference proteome</keyword>
<gene>
    <name evidence="1" type="ORF">CSKR_204005</name>
</gene>
<dbReference type="Proteomes" id="UP000286415">
    <property type="component" value="Unassembled WGS sequence"/>
</dbReference>
<reference evidence="1 2" key="1">
    <citation type="journal article" date="2018" name="Biotechnol. Adv.">
        <title>Improved genomic resources and new bioinformatic workflow for the carcinogenic parasite Clonorchis sinensis: Biotechnological implications.</title>
        <authorList>
            <person name="Wang D."/>
            <person name="Korhonen P.K."/>
            <person name="Gasser R.B."/>
            <person name="Young N.D."/>
        </authorList>
    </citation>
    <scope>NUCLEOTIDE SEQUENCE [LARGE SCALE GENOMIC DNA]</scope>
    <source>
        <strain evidence="1">Cs-k2</strain>
    </source>
</reference>
<dbReference type="AlphaFoldDB" id="A0A8T1MTR9"/>
<name>A0A8T1MTR9_CLOSI</name>
<reference evidence="1 2" key="2">
    <citation type="journal article" date="2021" name="Genomics">
        <title>High-quality reference genome for Clonorchis sinensis.</title>
        <authorList>
            <person name="Young N.D."/>
            <person name="Stroehlein A.J."/>
            <person name="Kinkar L."/>
            <person name="Wang T."/>
            <person name="Sohn W.M."/>
            <person name="Chang B.C.H."/>
            <person name="Kaur P."/>
            <person name="Weisz D."/>
            <person name="Dudchenko O."/>
            <person name="Aiden E.L."/>
            <person name="Korhonen P.K."/>
            <person name="Gasser R.B."/>
        </authorList>
    </citation>
    <scope>NUCLEOTIDE SEQUENCE [LARGE SCALE GENOMIC DNA]</scope>
    <source>
        <strain evidence="1">Cs-k2</strain>
    </source>
</reference>
<dbReference type="EMBL" id="NIRI02000042">
    <property type="protein sequence ID" value="KAG5452409.1"/>
    <property type="molecule type" value="Genomic_DNA"/>
</dbReference>